<comment type="caution">
    <text evidence="2">The sequence shown here is derived from an EMBL/GenBank/DDBJ whole genome shotgun (WGS) entry which is preliminary data.</text>
</comment>
<name>A0A9P7QSH7_9PEZI</name>
<organism evidence="2 3">
    <name type="scientific">Colletotrichum scovillei</name>
    <dbReference type="NCBI Taxonomy" id="1209932"/>
    <lineage>
        <taxon>Eukaryota</taxon>
        <taxon>Fungi</taxon>
        <taxon>Dikarya</taxon>
        <taxon>Ascomycota</taxon>
        <taxon>Pezizomycotina</taxon>
        <taxon>Sordariomycetes</taxon>
        <taxon>Hypocreomycetidae</taxon>
        <taxon>Glomerellales</taxon>
        <taxon>Glomerellaceae</taxon>
        <taxon>Colletotrichum</taxon>
        <taxon>Colletotrichum acutatum species complex</taxon>
    </lineage>
</organism>
<proteinExistence type="predicted"/>
<evidence type="ECO:0000313" key="2">
    <source>
        <dbReference type="EMBL" id="KAG7040657.1"/>
    </source>
</evidence>
<dbReference type="Proteomes" id="UP000699042">
    <property type="component" value="Unassembled WGS sequence"/>
</dbReference>
<sequence>KIQVKPRADGTNTPLTTQPRDPYRKKAISRFPQVFLFQRDLSTPHSTKSEAGDRFMIRGFPLVLWWPFVPTDHHDIGLAPFGCLYLLSPRNETSRHMSPVHVDHFLRTVDYTKYALI</sequence>
<dbReference type="AlphaFoldDB" id="A0A9P7QSH7"/>
<evidence type="ECO:0000313" key="3">
    <source>
        <dbReference type="Proteomes" id="UP000699042"/>
    </source>
</evidence>
<keyword evidence="3" id="KW-1185">Reference proteome</keyword>
<accession>A0A9P7QSH7</accession>
<dbReference type="EMBL" id="JAESDN010000021">
    <property type="protein sequence ID" value="KAG7040657.1"/>
    <property type="molecule type" value="Genomic_DNA"/>
</dbReference>
<protein>
    <submittedName>
        <fullName evidence="2">Uncharacterized protein</fullName>
    </submittedName>
</protein>
<reference evidence="2" key="1">
    <citation type="submission" date="2021-05" db="EMBL/GenBank/DDBJ databases">
        <title>Comparative genomics of three Colletotrichum scovillei strains and genetic complementation revealed genes involved fungal growth and virulence on chili pepper.</title>
        <authorList>
            <person name="Hsieh D.-K."/>
            <person name="Chuang S.-C."/>
            <person name="Chen C.-Y."/>
            <person name="Chao Y.-T."/>
            <person name="Lu M.-Y.J."/>
            <person name="Lee M.-H."/>
            <person name="Shih M.-C."/>
        </authorList>
    </citation>
    <scope>NUCLEOTIDE SEQUENCE</scope>
    <source>
        <strain evidence="2">Coll-153</strain>
    </source>
</reference>
<evidence type="ECO:0000256" key="1">
    <source>
        <dbReference type="SAM" id="MobiDB-lite"/>
    </source>
</evidence>
<feature type="non-terminal residue" evidence="2">
    <location>
        <position position="1"/>
    </location>
</feature>
<feature type="region of interest" description="Disordered" evidence="1">
    <location>
        <begin position="1"/>
        <end position="22"/>
    </location>
</feature>
<feature type="compositionally biased region" description="Polar residues" evidence="1">
    <location>
        <begin position="10"/>
        <end position="19"/>
    </location>
</feature>
<gene>
    <name evidence="2" type="ORF">JMJ77_013654</name>
</gene>